<gene>
    <name evidence="1" type="ORF">ABT39_MTgene4191</name>
</gene>
<reference evidence="1" key="1">
    <citation type="journal article" date="2015" name="Genome Biol. Evol.">
        <title>Organellar Genomes of White Spruce (Picea glauca): Assembly and Annotation.</title>
        <authorList>
            <person name="Jackman S.D."/>
            <person name="Warren R.L."/>
            <person name="Gibb E.A."/>
            <person name="Vandervalk B.P."/>
            <person name="Mohamadi H."/>
            <person name="Chu J."/>
            <person name="Raymond A."/>
            <person name="Pleasance S."/>
            <person name="Coope R."/>
            <person name="Wildung M.R."/>
            <person name="Ritland C.E."/>
            <person name="Bousquet J."/>
            <person name="Jones S.J."/>
            <person name="Bohlmann J."/>
            <person name="Birol I."/>
        </authorList>
    </citation>
    <scope>NUCLEOTIDE SEQUENCE [LARGE SCALE GENOMIC DNA]</scope>
    <source>
        <tissue evidence="1">Flushing bud</tissue>
    </source>
</reference>
<proteinExistence type="predicted"/>
<name>A0A101M0X0_PICGL</name>
<dbReference type="EMBL" id="LKAM01000004">
    <property type="protein sequence ID" value="KUM48855.1"/>
    <property type="molecule type" value="Genomic_DNA"/>
</dbReference>
<organism evidence="1">
    <name type="scientific">Picea glauca</name>
    <name type="common">White spruce</name>
    <name type="synonym">Pinus glauca</name>
    <dbReference type="NCBI Taxonomy" id="3330"/>
    <lineage>
        <taxon>Eukaryota</taxon>
        <taxon>Viridiplantae</taxon>
        <taxon>Streptophyta</taxon>
        <taxon>Embryophyta</taxon>
        <taxon>Tracheophyta</taxon>
        <taxon>Spermatophyta</taxon>
        <taxon>Pinopsida</taxon>
        <taxon>Pinidae</taxon>
        <taxon>Conifers I</taxon>
        <taxon>Pinales</taxon>
        <taxon>Pinaceae</taxon>
        <taxon>Picea</taxon>
    </lineage>
</organism>
<keyword evidence="1" id="KW-0496">Mitochondrion</keyword>
<accession>A0A101M0X0</accession>
<sequence length="123" mass="13361">MQVSLPHQWYPLLIPTSALAHYPIPSSTGTPTTTSPTFVNASIVSLPTTTTSLTIPMSEKPELVITPVLDKGKAVVGPTSQPIKLEKVEHTFHGPLSKEDLHLNLIFSLSVARKYHLVDPVTI</sequence>
<geneLocation type="mitochondrion" evidence="1"/>
<evidence type="ECO:0000313" key="1">
    <source>
        <dbReference type="EMBL" id="KUM48855.1"/>
    </source>
</evidence>
<protein>
    <submittedName>
        <fullName evidence="1">Uncharacterized protein</fullName>
    </submittedName>
</protein>
<dbReference type="AlphaFoldDB" id="A0A101M0X0"/>
<comment type="caution">
    <text evidence="1">The sequence shown here is derived from an EMBL/GenBank/DDBJ whole genome shotgun (WGS) entry which is preliminary data.</text>
</comment>